<reference evidence="5" key="1">
    <citation type="submission" date="2014-02" db="EMBL/GenBank/DDBJ databases">
        <authorList>
            <person name="Genoscope - CEA"/>
        </authorList>
    </citation>
    <scope>NUCLEOTIDE SEQUENCE</scope>
    <source>
        <strain evidence="5">LS3</strain>
    </source>
</reference>
<feature type="compositionally biased region" description="Polar residues" evidence="4">
    <location>
        <begin position="33"/>
        <end position="49"/>
    </location>
</feature>
<comment type="subcellular location">
    <subcellularLocation>
        <location evidence="1">Nucleus</location>
    </subcellularLocation>
</comment>
<keyword evidence="3" id="KW-0539">Nucleus</keyword>
<dbReference type="Pfam" id="PF05186">
    <property type="entry name" value="Dpy-30"/>
    <property type="match status" value="1"/>
</dbReference>
<organism evidence="5">
    <name type="scientific">Blastobotrys adeninivorans</name>
    <name type="common">Yeast</name>
    <name type="synonym">Arxula adeninivorans</name>
    <dbReference type="NCBI Taxonomy" id="409370"/>
    <lineage>
        <taxon>Eukaryota</taxon>
        <taxon>Fungi</taxon>
        <taxon>Dikarya</taxon>
        <taxon>Ascomycota</taxon>
        <taxon>Saccharomycotina</taxon>
        <taxon>Dipodascomycetes</taxon>
        <taxon>Dipodascales</taxon>
        <taxon>Trichomonascaceae</taxon>
        <taxon>Blastobotrys</taxon>
    </lineage>
</organism>
<evidence type="ECO:0000256" key="1">
    <source>
        <dbReference type="ARBA" id="ARBA00004123"/>
    </source>
</evidence>
<dbReference type="InterPro" id="IPR049629">
    <property type="entry name" value="DPY30_SDC1_DD"/>
</dbReference>
<evidence type="ECO:0000256" key="4">
    <source>
        <dbReference type="SAM" id="MobiDB-lite"/>
    </source>
</evidence>
<feature type="region of interest" description="Disordered" evidence="4">
    <location>
        <begin position="1"/>
        <end position="99"/>
    </location>
</feature>
<reference evidence="5" key="2">
    <citation type="submission" date="2014-06" db="EMBL/GenBank/DDBJ databases">
        <title>The complete genome of Blastobotrys (Arxula) adeninivorans LS3 - a yeast of biotechnological interest.</title>
        <authorList>
            <person name="Kunze G."/>
            <person name="Gaillardin C."/>
            <person name="Czernicka M."/>
            <person name="Durrens P."/>
            <person name="Martin T."/>
            <person name="Boer E."/>
            <person name="Gabaldon T."/>
            <person name="Cruz J."/>
            <person name="Talla E."/>
            <person name="Marck C."/>
            <person name="Goffeau A."/>
            <person name="Barbe V."/>
            <person name="Baret P."/>
            <person name="Baronian K."/>
            <person name="Beier S."/>
            <person name="Bleykasten C."/>
            <person name="Bode R."/>
            <person name="Casaregola S."/>
            <person name="Despons L."/>
            <person name="Fairhead C."/>
            <person name="Giersberg M."/>
            <person name="Gierski P."/>
            <person name="Hahnel U."/>
            <person name="Hartmann A."/>
            <person name="Jankowska D."/>
            <person name="Jubin C."/>
            <person name="Jung P."/>
            <person name="Lafontaine I."/>
            <person name="Leh-Louis V."/>
            <person name="Lemaire M."/>
            <person name="Marcet-Houben M."/>
            <person name="Mascher M."/>
            <person name="Morel G."/>
            <person name="Richard G.-F."/>
            <person name="Riechen J."/>
            <person name="Sacerdot C."/>
            <person name="Sarkar A."/>
            <person name="Savel G."/>
            <person name="Schacherer J."/>
            <person name="Sherman D."/>
            <person name="Straub M.-L."/>
            <person name="Stein N."/>
            <person name="Thierry A."/>
            <person name="Trautwein-Schult A."/>
            <person name="Westhof E."/>
            <person name="Worch S."/>
            <person name="Dujon B."/>
            <person name="Souciet J.-L."/>
            <person name="Wincker P."/>
            <person name="Scholz U."/>
            <person name="Neuveglise N."/>
        </authorList>
    </citation>
    <scope>NUCLEOTIDE SEQUENCE</scope>
    <source>
        <strain evidence="5">LS3</strain>
    </source>
</reference>
<evidence type="ECO:0000313" key="5">
    <source>
        <dbReference type="EMBL" id="CDP33938.1"/>
    </source>
</evidence>
<dbReference type="InterPro" id="IPR007858">
    <property type="entry name" value="Dpy-30_motif"/>
</dbReference>
<feature type="compositionally biased region" description="Basic and acidic residues" evidence="4">
    <location>
        <begin position="74"/>
        <end position="88"/>
    </location>
</feature>
<dbReference type="CDD" id="cd22965">
    <property type="entry name" value="DD_DPY30_SDC1"/>
    <property type="match status" value="1"/>
</dbReference>
<proteinExistence type="inferred from homology"/>
<sequence>MESQQGEPIVDEQPKEQGTTEPANGATDVTMKGQLTESVAGSGAEPNTESTDRSPQDAPNPASSTGTGPVETMRPSDSHEVKQEKEAEQVSSTVITEDPVAGAPTRQWLNAEVTPVLLQGMRKIAVERPQNPLKALGQYLIDHS</sequence>
<protein>
    <submittedName>
        <fullName evidence="5">ARAD1C01034p</fullName>
    </submittedName>
</protein>
<name>A0A060SYY5_BLAAD</name>
<comment type="similarity">
    <text evidence="2">Belongs to the dpy-30 family.</text>
</comment>
<dbReference type="EMBL" id="HG937693">
    <property type="protein sequence ID" value="CDP33938.1"/>
    <property type="molecule type" value="Genomic_DNA"/>
</dbReference>
<evidence type="ECO:0000256" key="2">
    <source>
        <dbReference type="ARBA" id="ARBA00010849"/>
    </source>
</evidence>
<dbReference type="AlphaFoldDB" id="A0A060SYY5"/>
<evidence type="ECO:0000256" key="3">
    <source>
        <dbReference type="ARBA" id="ARBA00023242"/>
    </source>
</evidence>
<gene>
    <name evidence="5" type="ORF">GNLVRS02_ARAD1C01034g</name>
</gene>
<dbReference type="PhylomeDB" id="A0A060SYY5"/>
<dbReference type="GO" id="GO:0005634">
    <property type="term" value="C:nucleus"/>
    <property type="evidence" value="ECO:0007669"/>
    <property type="project" value="UniProtKB-SubCell"/>
</dbReference>
<dbReference type="Gene3D" id="1.20.890.10">
    <property type="entry name" value="cAMP-dependent protein kinase regulatory subunit, dimerization-anchoring domain"/>
    <property type="match status" value="1"/>
</dbReference>
<accession>A0A060SYY5</accession>